<evidence type="ECO:0000313" key="1">
    <source>
        <dbReference type="EMBL" id="GJE26238.1"/>
    </source>
</evidence>
<reference evidence="1" key="1">
    <citation type="journal article" date="2021" name="Front. Microbiol.">
        <title>Comprehensive Comparative Genomics and Phenotyping of Methylobacterium Species.</title>
        <authorList>
            <person name="Alessa O."/>
            <person name="Ogura Y."/>
            <person name="Fujitani Y."/>
            <person name="Takami H."/>
            <person name="Hayashi T."/>
            <person name="Sahin N."/>
            <person name="Tani A."/>
        </authorList>
    </citation>
    <scope>NUCLEOTIDE SEQUENCE</scope>
    <source>
        <strain evidence="1">NBRC 15689</strain>
    </source>
</reference>
<proteinExistence type="predicted"/>
<dbReference type="EMBL" id="BPQV01000003">
    <property type="protein sequence ID" value="GJE26238.1"/>
    <property type="molecule type" value="Genomic_DNA"/>
</dbReference>
<reference evidence="1" key="2">
    <citation type="submission" date="2021-08" db="EMBL/GenBank/DDBJ databases">
        <authorList>
            <person name="Tani A."/>
            <person name="Ola A."/>
            <person name="Ogura Y."/>
            <person name="Katsura K."/>
            <person name="Hayashi T."/>
        </authorList>
    </citation>
    <scope>NUCLEOTIDE SEQUENCE</scope>
    <source>
        <strain evidence="1">NBRC 15689</strain>
    </source>
</reference>
<accession>A0ABQ4T3Q7</accession>
<evidence type="ECO:0000313" key="2">
    <source>
        <dbReference type="Proteomes" id="UP001055156"/>
    </source>
</evidence>
<protein>
    <submittedName>
        <fullName evidence="1">Uncharacterized protein</fullName>
    </submittedName>
</protein>
<gene>
    <name evidence="1" type="ORF">LKMONMHP_1087</name>
</gene>
<organism evidence="1 2">
    <name type="scientific">Methylobacterium organophilum</name>
    <dbReference type="NCBI Taxonomy" id="410"/>
    <lineage>
        <taxon>Bacteria</taxon>
        <taxon>Pseudomonadati</taxon>
        <taxon>Pseudomonadota</taxon>
        <taxon>Alphaproteobacteria</taxon>
        <taxon>Hyphomicrobiales</taxon>
        <taxon>Methylobacteriaceae</taxon>
        <taxon>Methylobacterium</taxon>
    </lineage>
</organism>
<dbReference type="Proteomes" id="UP001055156">
    <property type="component" value="Unassembled WGS sequence"/>
</dbReference>
<name>A0ABQ4T3Q7_METOR</name>
<keyword evidence="2" id="KW-1185">Reference proteome</keyword>
<sequence length="112" mass="12662">MGAKPKEALEIETVWLRDYARTYMPCEAAFSFSADALRRARVSLIDIRHAFRVGRVIHADKLDEPGAIWTVVGDDCDGQALMIIILVVTEMLSVEVRDVRRLDKKEMKNDAA</sequence>
<comment type="caution">
    <text evidence="1">The sequence shown here is derived from an EMBL/GenBank/DDBJ whole genome shotgun (WGS) entry which is preliminary data.</text>
</comment>
<dbReference type="RefSeq" id="WP_238310207.1">
    <property type="nucleotide sequence ID" value="NZ_BPQV01000003.1"/>
</dbReference>